<dbReference type="AlphaFoldDB" id="A0A1X1YDR9"/>
<evidence type="ECO:0000256" key="2">
    <source>
        <dbReference type="SAM" id="Phobius"/>
    </source>
</evidence>
<accession>A0A1X1YDR9</accession>
<feature type="compositionally biased region" description="Basic and acidic residues" evidence="1">
    <location>
        <begin position="303"/>
        <end position="317"/>
    </location>
</feature>
<feature type="transmembrane region" description="Helical" evidence="2">
    <location>
        <begin position="55"/>
        <end position="75"/>
    </location>
</feature>
<keyword evidence="2" id="KW-1133">Transmembrane helix</keyword>
<feature type="compositionally biased region" description="Basic and acidic residues" evidence="1">
    <location>
        <begin position="248"/>
        <end position="279"/>
    </location>
</feature>
<gene>
    <name evidence="4" type="ORF">AWC16_17825</name>
</gene>
<evidence type="ECO:0000256" key="1">
    <source>
        <dbReference type="SAM" id="MobiDB-lite"/>
    </source>
</evidence>
<keyword evidence="2" id="KW-0812">Transmembrane</keyword>
<dbReference type="InterPro" id="IPR046672">
    <property type="entry name" value="DUF6542"/>
</dbReference>
<keyword evidence="5" id="KW-1185">Reference proteome</keyword>
<evidence type="ECO:0000259" key="3">
    <source>
        <dbReference type="Pfam" id="PF20177"/>
    </source>
</evidence>
<evidence type="ECO:0000313" key="4">
    <source>
        <dbReference type="EMBL" id="ORW09229.1"/>
    </source>
</evidence>
<dbReference type="STRING" id="1108812.AWC16_17825"/>
<keyword evidence="2" id="KW-0472">Membrane</keyword>
<feature type="transmembrane region" description="Helical" evidence="2">
    <location>
        <begin position="121"/>
        <end position="141"/>
    </location>
</feature>
<dbReference type="Proteomes" id="UP000193866">
    <property type="component" value="Unassembled WGS sequence"/>
</dbReference>
<feature type="transmembrane region" description="Helical" evidence="2">
    <location>
        <begin position="81"/>
        <end position="98"/>
    </location>
</feature>
<feature type="domain" description="DUF6542" evidence="3">
    <location>
        <begin position="23"/>
        <end position="141"/>
    </location>
</feature>
<comment type="caution">
    <text evidence="4">The sequence shown here is derived from an EMBL/GenBank/DDBJ whole genome shotgun (WGS) entry which is preliminary data.</text>
</comment>
<proteinExistence type="predicted"/>
<reference evidence="4 5" key="1">
    <citation type="submission" date="2016-01" db="EMBL/GenBank/DDBJ databases">
        <title>The new phylogeny of the genus Mycobacterium.</title>
        <authorList>
            <person name="Tarcisio F."/>
            <person name="Conor M."/>
            <person name="Antonella G."/>
            <person name="Elisabetta G."/>
            <person name="Giulia F.S."/>
            <person name="Sara T."/>
            <person name="Anna F."/>
            <person name="Clotilde B."/>
            <person name="Roberto B."/>
            <person name="Veronica D.S."/>
            <person name="Fabio R."/>
            <person name="Monica P."/>
            <person name="Olivier J."/>
            <person name="Enrico T."/>
            <person name="Nicola S."/>
        </authorList>
    </citation>
    <scope>NUCLEOTIDE SEQUENCE [LARGE SCALE GENOMIC DNA]</scope>
    <source>
        <strain evidence="4 5">DSM 45394</strain>
    </source>
</reference>
<dbReference type="RefSeq" id="WP_085265863.1">
    <property type="nucleotide sequence ID" value="NZ_JACKVG010000005.1"/>
</dbReference>
<name>A0A1X1YDR9_9MYCO</name>
<evidence type="ECO:0000313" key="5">
    <source>
        <dbReference type="Proteomes" id="UP000193866"/>
    </source>
</evidence>
<sequence>MAAQRKNSAVAADHRSILPSVAGLPWWSAVAVAVVATAVGVAFDAGSGDKELTTIFSALYVMGCVAAVLMVQQSAVFTTVIQPPLILFVTVPTAYWLFRGAGFPGLKAIVINCGYPLIERFPLMLFTAAAVLLIGMVRWYLGMLAGTATRDADDHTPRRSTLTDKLGAMLTSALNRNPAHAIEPSTSRAERGQRPGGRPRRATAESRRAAREAASGRSRPRSTERRGAAKAAAPTRSRHVRPAMDGPAAERPRQRRPAAELRDEPLRRRPRPDVHDERIPRRRPVPEWQDEPPRRRPRPPQDSPREPMPRANRDPRTRGYRPAEASEPLPRRRQAPAGAPSRDNGTRHPVSQVRYRKAAGDESGPQPRTRPRQPRGEADSWEYDI</sequence>
<organism evidence="4 5">
    <name type="scientific">Mycolicibacter longobardus</name>
    <dbReference type="NCBI Taxonomy" id="1108812"/>
    <lineage>
        <taxon>Bacteria</taxon>
        <taxon>Bacillati</taxon>
        <taxon>Actinomycetota</taxon>
        <taxon>Actinomycetes</taxon>
        <taxon>Mycobacteriales</taxon>
        <taxon>Mycobacteriaceae</taxon>
        <taxon>Mycolicibacter</taxon>
    </lineage>
</organism>
<dbReference type="Pfam" id="PF20177">
    <property type="entry name" value="DUF6542"/>
    <property type="match status" value="1"/>
</dbReference>
<dbReference type="EMBL" id="LQPG01000030">
    <property type="protein sequence ID" value="ORW09229.1"/>
    <property type="molecule type" value="Genomic_DNA"/>
</dbReference>
<protein>
    <recommendedName>
        <fullName evidence="3">DUF6542 domain-containing protein</fullName>
    </recommendedName>
</protein>
<feature type="compositionally biased region" description="Basic and acidic residues" evidence="1">
    <location>
        <begin position="202"/>
        <end position="211"/>
    </location>
</feature>
<feature type="region of interest" description="Disordered" evidence="1">
    <location>
        <begin position="175"/>
        <end position="385"/>
    </location>
</feature>
<feature type="transmembrane region" description="Helical" evidence="2">
    <location>
        <begin position="24"/>
        <end position="43"/>
    </location>
</feature>